<dbReference type="GO" id="GO:0005634">
    <property type="term" value="C:nucleus"/>
    <property type="evidence" value="ECO:0007669"/>
    <property type="project" value="TreeGrafter"/>
</dbReference>
<evidence type="ECO:0000313" key="3">
    <source>
        <dbReference type="Proteomes" id="UP000629468"/>
    </source>
</evidence>
<dbReference type="Pfam" id="PF00117">
    <property type="entry name" value="GATase"/>
    <property type="match status" value="1"/>
</dbReference>
<dbReference type="InterPro" id="IPR044992">
    <property type="entry name" value="ChyE-like"/>
</dbReference>
<protein>
    <recommendedName>
        <fullName evidence="1">Glutamine amidotransferase domain-containing protein</fullName>
    </recommendedName>
</protein>
<reference evidence="2 3" key="1">
    <citation type="journal article" name="Sci. Rep.">
        <title>Telomere-to-telomere assembled and centromere annotated genomes of the two main subspecies of the button mushroom Agaricus bisporus reveal especially polymorphic chromosome ends.</title>
        <authorList>
            <person name="Sonnenberg A.S.M."/>
            <person name="Sedaghat-Telgerd N."/>
            <person name="Lavrijssen B."/>
            <person name="Ohm R.A."/>
            <person name="Hendrickx P.M."/>
            <person name="Scholtmeijer K."/>
            <person name="Baars J.J.P."/>
            <person name="van Peer A."/>
        </authorList>
    </citation>
    <scope>NUCLEOTIDE SEQUENCE [LARGE SCALE GENOMIC DNA]</scope>
    <source>
        <strain evidence="2 3">H119_p4</strain>
    </source>
</reference>
<comment type="caution">
    <text evidence="2">The sequence shown here is derived from an EMBL/GenBank/DDBJ whole genome shotgun (WGS) entry which is preliminary data.</text>
</comment>
<gene>
    <name evidence="2" type="ORF">Agabi119p4_10912</name>
</gene>
<dbReference type="AlphaFoldDB" id="A0A8H7C1F4"/>
<name>A0A8H7C1F4_AGABI</name>
<dbReference type="EMBL" id="JABXXO010000015">
    <property type="protein sequence ID" value="KAF7760236.1"/>
    <property type="molecule type" value="Genomic_DNA"/>
</dbReference>
<dbReference type="SUPFAM" id="SSF52317">
    <property type="entry name" value="Class I glutamine amidotransferase-like"/>
    <property type="match status" value="1"/>
</dbReference>
<evidence type="ECO:0000259" key="1">
    <source>
        <dbReference type="Pfam" id="PF00117"/>
    </source>
</evidence>
<dbReference type="PANTHER" id="PTHR42695">
    <property type="entry name" value="GLUTAMINE AMIDOTRANSFERASE YLR126C-RELATED"/>
    <property type="match status" value="1"/>
</dbReference>
<dbReference type="PANTHER" id="PTHR42695:SF5">
    <property type="entry name" value="GLUTAMINE AMIDOTRANSFERASE YLR126C-RELATED"/>
    <property type="match status" value="1"/>
</dbReference>
<dbReference type="Gene3D" id="3.40.50.880">
    <property type="match status" value="1"/>
</dbReference>
<dbReference type="GO" id="GO:0005829">
    <property type="term" value="C:cytosol"/>
    <property type="evidence" value="ECO:0007669"/>
    <property type="project" value="TreeGrafter"/>
</dbReference>
<feature type="domain" description="Glutamine amidotransferase" evidence="1">
    <location>
        <begin position="64"/>
        <end position="241"/>
    </location>
</feature>
<accession>A0A8H7C1F4</accession>
<dbReference type="InterPro" id="IPR029062">
    <property type="entry name" value="Class_I_gatase-like"/>
</dbReference>
<evidence type="ECO:0000313" key="2">
    <source>
        <dbReference type="EMBL" id="KAF7760236.1"/>
    </source>
</evidence>
<dbReference type="InterPro" id="IPR017926">
    <property type="entry name" value="GATASE"/>
</dbReference>
<organism evidence="2 3">
    <name type="scientific">Agaricus bisporus var. burnettii</name>
    <dbReference type="NCBI Taxonomy" id="192524"/>
    <lineage>
        <taxon>Eukaryota</taxon>
        <taxon>Fungi</taxon>
        <taxon>Dikarya</taxon>
        <taxon>Basidiomycota</taxon>
        <taxon>Agaricomycotina</taxon>
        <taxon>Agaricomycetes</taxon>
        <taxon>Agaricomycetidae</taxon>
        <taxon>Agaricales</taxon>
        <taxon>Agaricineae</taxon>
        <taxon>Agaricaceae</taxon>
        <taxon>Agaricus</taxon>
    </lineage>
</organism>
<sequence>MSNNIFSSSTHSSSLTGMAPPATTRVALLICGSLTGPVRDTNGDYYDVYNRYWKNTVPPTANRRLVVDGYNVKEMKYPDEARISGYDMMMITGSAADAHDNAEWITRLIEFVQHLTRDYPKVKLFGVCFGHQIIARAIGGICARNNAWEVGPTTVKLTDIGRAVFDVDELDIQEMHRDHVPLDSISESLSSGEVHLLGSTDLSGCQGLVKFSSSATRPEEEGSLHPKDIQIITLQGHPEFTEPILTGIVRQRSASGAVPPDIVADYFGGKGDTGDEAPLDFNDTGKRWKKTNGVDVVGRVIWRMLGVEC</sequence>
<dbReference type="PROSITE" id="PS51273">
    <property type="entry name" value="GATASE_TYPE_1"/>
    <property type="match status" value="1"/>
</dbReference>
<proteinExistence type="predicted"/>
<dbReference type="Proteomes" id="UP000629468">
    <property type="component" value="Unassembled WGS sequence"/>
</dbReference>